<dbReference type="EMBL" id="WHUW01000177">
    <property type="protein sequence ID" value="KAF8419380.1"/>
    <property type="molecule type" value="Genomic_DNA"/>
</dbReference>
<evidence type="ECO:0000313" key="2">
    <source>
        <dbReference type="EMBL" id="KAF8443992.1"/>
    </source>
</evidence>
<evidence type="ECO:0000313" key="1">
    <source>
        <dbReference type="EMBL" id="KAF8419380.1"/>
    </source>
</evidence>
<gene>
    <name evidence="2" type="ORF">L210DRAFT_3533404</name>
    <name evidence="1" type="ORF">L210DRAFT_3576931</name>
</gene>
<comment type="caution">
    <text evidence="2">The sequence shown here is derived from an EMBL/GenBank/DDBJ whole genome shotgun (WGS) entry which is preliminary data.</text>
</comment>
<reference evidence="2" key="2">
    <citation type="journal article" date="2020" name="Nat. Commun.">
        <title>Large-scale genome sequencing of mycorrhizal fungi provides insights into the early evolution of symbiotic traits.</title>
        <authorList>
            <person name="Miyauchi S."/>
            <person name="Kiss E."/>
            <person name="Kuo A."/>
            <person name="Drula E."/>
            <person name="Kohler A."/>
            <person name="Sanchez-Garcia M."/>
            <person name="Morin E."/>
            <person name="Andreopoulos B."/>
            <person name="Barry K.W."/>
            <person name="Bonito G."/>
            <person name="Buee M."/>
            <person name="Carver A."/>
            <person name="Chen C."/>
            <person name="Cichocki N."/>
            <person name="Clum A."/>
            <person name="Culley D."/>
            <person name="Crous P.W."/>
            <person name="Fauchery L."/>
            <person name="Girlanda M."/>
            <person name="Hayes R.D."/>
            <person name="Keri Z."/>
            <person name="LaButti K."/>
            <person name="Lipzen A."/>
            <person name="Lombard V."/>
            <person name="Magnuson J."/>
            <person name="Maillard F."/>
            <person name="Murat C."/>
            <person name="Nolan M."/>
            <person name="Ohm R.A."/>
            <person name="Pangilinan J."/>
            <person name="Pereira M.F."/>
            <person name="Perotto S."/>
            <person name="Peter M."/>
            <person name="Pfister S."/>
            <person name="Riley R."/>
            <person name="Sitrit Y."/>
            <person name="Stielow J.B."/>
            <person name="Szollosi G."/>
            <person name="Zifcakova L."/>
            <person name="Stursova M."/>
            <person name="Spatafora J.W."/>
            <person name="Tedersoo L."/>
            <person name="Vaario L.M."/>
            <person name="Yamada A."/>
            <person name="Yan M."/>
            <person name="Wang P."/>
            <person name="Xu J."/>
            <person name="Bruns T."/>
            <person name="Baldrian P."/>
            <person name="Vilgalys R."/>
            <person name="Dunand C."/>
            <person name="Henrissat B."/>
            <person name="Grigoriev I.V."/>
            <person name="Hibbett D."/>
            <person name="Nagy L.G."/>
            <person name="Martin F.M."/>
        </authorList>
    </citation>
    <scope>NUCLEOTIDE SEQUENCE</scope>
    <source>
        <strain evidence="2">BED1</strain>
    </source>
</reference>
<name>A0AAD4C012_BOLED</name>
<organism evidence="2 3">
    <name type="scientific">Boletus edulis BED1</name>
    <dbReference type="NCBI Taxonomy" id="1328754"/>
    <lineage>
        <taxon>Eukaryota</taxon>
        <taxon>Fungi</taxon>
        <taxon>Dikarya</taxon>
        <taxon>Basidiomycota</taxon>
        <taxon>Agaricomycotina</taxon>
        <taxon>Agaricomycetes</taxon>
        <taxon>Agaricomycetidae</taxon>
        <taxon>Boletales</taxon>
        <taxon>Boletineae</taxon>
        <taxon>Boletaceae</taxon>
        <taxon>Boletoideae</taxon>
        <taxon>Boletus</taxon>
    </lineage>
</organism>
<dbReference type="AlphaFoldDB" id="A0AAD4C012"/>
<protein>
    <submittedName>
        <fullName evidence="2">Uncharacterized protein</fullName>
    </submittedName>
</protein>
<keyword evidence="3" id="KW-1185">Reference proteome</keyword>
<dbReference type="Proteomes" id="UP001194468">
    <property type="component" value="Unassembled WGS sequence"/>
</dbReference>
<evidence type="ECO:0000313" key="3">
    <source>
        <dbReference type="Proteomes" id="UP001194468"/>
    </source>
</evidence>
<proteinExistence type="predicted"/>
<sequence>MFWFWFLRGREGVEYDDLEKKSDAAAGSVECRGGLEGVCSRIRTNVRSGRRSSARTMADTL</sequence>
<accession>A0AAD4C012</accession>
<dbReference type="EMBL" id="WHUW01000007">
    <property type="protein sequence ID" value="KAF8443992.1"/>
    <property type="molecule type" value="Genomic_DNA"/>
</dbReference>
<reference evidence="2" key="1">
    <citation type="submission" date="2019-10" db="EMBL/GenBank/DDBJ databases">
        <authorList>
            <consortium name="DOE Joint Genome Institute"/>
            <person name="Kuo A."/>
            <person name="Miyauchi S."/>
            <person name="Kiss E."/>
            <person name="Drula E."/>
            <person name="Kohler A."/>
            <person name="Sanchez-Garcia M."/>
            <person name="Andreopoulos B."/>
            <person name="Barry K.W."/>
            <person name="Bonito G."/>
            <person name="Buee M."/>
            <person name="Carver A."/>
            <person name="Chen C."/>
            <person name="Cichocki N."/>
            <person name="Clum A."/>
            <person name="Culley D."/>
            <person name="Crous P.W."/>
            <person name="Fauchery L."/>
            <person name="Girlanda M."/>
            <person name="Hayes R."/>
            <person name="Keri Z."/>
            <person name="LaButti K."/>
            <person name="Lipzen A."/>
            <person name="Lombard V."/>
            <person name="Magnuson J."/>
            <person name="Maillard F."/>
            <person name="Morin E."/>
            <person name="Murat C."/>
            <person name="Nolan M."/>
            <person name="Ohm R."/>
            <person name="Pangilinan J."/>
            <person name="Pereira M."/>
            <person name="Perotto S."/>
            <person name="Peter M."/>
            <person name="Riley R."/>
            <person name="Sitrit Y."/>
            <person name="Stielow B."/>
            <person name="Szollosi G."/>
            <person name="Zifcakova L."/>
            <person name="Stursova M."/>
            <person name="Spatafora J.W."/>
            <person name="Tedersoo L."/>
            <person name="Vaario L.-M."/>
            <person name="Yamada A."/>
            <person name="Yan M."/>
            <person name="Wang P."/>
            <person name="Xu J."/>
            <person name="Bruns T."/>
            <person name="Baldrian P."/>
            <person name="Vilgalys R."/>
            <person name="Henrissat B."/>
            <person name="Grigoriev I.V."/>
            <person name="Hibbett D."/>
            <person name="Nagy L.G."/>
            <person name="Martin F.M."/>
        </authorList>
    </citation>
    <scope>NUCLEOTIDE SEQUENCE</scope>
    <source>
        <strain evidence="2">BED1</strain>
    </source>
</reference>